<gene>
    <name evidence="13" type="ORF">EAT49_10840</name>
</gene>
<dbReference type="GO" id="GO:0005886">
    <property type="term" value="C:plasma membrane"/>
    <property type="evidence" value="ECO:0007669"/>
    <property type="project" value="UniProtKB-SubCell"/>
</dbReference>
<keyword evidence="4 9" id="KW-1003">Cell membrane</keyword>
<dbReference type="InterPro" id="IPR010129">
    <property type="entry name" value="T1SS_HlyD"/>
</dbReference>
<feature type="coiled-coil region" evidence="10">
    <location>
        <begin position="138"/>
        <end position="191"/>
    </location>
</feature>
<dbReference type="PRINTS" id="PR01490">
    <property type="entry name" value="RTXTOXIND"/>
</dbReference>
<keyword evidence="5 9" id="KW-0997">Cell inner membrane</keyword>
<feature type="domain" description="AprE-like beta-barrel" evidence="12">
    <location>
        <begin position="321"/>
        <end position="411"/>
    </location>
</feature>
<evidence type="ECO:0000256" key="7">
    <source>
        <dbReference type="ARBA" id="ARBA00022989"/>
    </source>
</evidence>
<protein>
    <recommendedName>
        <fullName evidence="9">Membrane fusion protein (MFP) family protein</fullName>
    </recommendedName>
</protein>
<comment type="similarity">
    <text evidence="2 9">Belongs to the membrane fusion protein (MFP) (TC 8.A.1) family.</text>
</comment>
<evidence type="ECO:0000256" key="2">
    <source>
        <dbReference type="ARBA" id="ARBA00009477"/>
    </source>
</evidence>
<dbReference type="PANTHER" id="PTHR30386:SF17">
    <property type="entry name" value="ALKALINE PROTEASE SECRETION PROTEIN APRE"/>
    <property type="match status" value="1"/>
</dbReference>
<dbReference type="OrthoDB" id="9810980at2"/>
<evidence type="ECO:0000256" key="5">
    <source>
        <dbReference type="ARBA" id="ARBA00022519"/>
    </source>
</evidence>
<dbReference type="AlphaFoldDB" id="A0A3N2R0X1"/>
<proteinExistence type="inferred from homology"/>
<keyword evidence="3 9" id="KW-0813">Transport</keyword>
<evidence type="ECO:0000259" key="12">
    <source>
        <dbReference type="Pfam" id="PF26002"/>
    </source>
</evidence>
<keyword evidence="8" id="KW-0472">Membrane</keyword>
<evidence type="ECO:0000256" key="3">
    <source>
        <dbReference type="ARBA" id="ARBA00022448"/>
    </source>
</evidence>
<evidence type="ECO:0000256" key="8">
    <source>
        <dbReference type="ARBA" id="ARBA00023136"/>
    </source>
</evidence>
<feature type="domain" description="AprE-like long alpha-helical hairpin" evidence="11">
    <location>
        <begin position="91"/>
        <end position="276"/>
    </location>
</feature>
<keyword evidence="7" id="KW-1133">Transmembrane helix</keyword>
<evidence type="ECO:0000256" key="10">
    <source>
        <dbReference type="SAM" id="Coils"/>
    </source>
</evidence>
<evidence type="ECO:0000256" key="4">
    <source>
        <dbReference type="ARBA" id="ARBA00022475"/>
    </source>
</evidence>
<dbReference type="Gene3D" id="2.40.30.170">
    <property type="match status" value="1"/>
</dbReference>
<dbReference type="RefSeq" id="WP_123642348.1">
    <property type="nucleotide sequence ID" value="NZ_ML119085.1"/>
</dbReference>
<sequence>MTQSEKTRWSARRPMIVGILALVILVGGFGGWAVAARISGAVIATGQIEVDQNRQVIQHPDGGVVSSILVDEGAQVDAGDLLIRLDPDDLQSELTVVEGQLFELMARRGRMEAERDGAGEITFDPELIANASEDIASVMEEEARLFEIRRTNADAEKEQLAKRGEQIADQIEGIEAQQRSVERQIELIEEELTDKRSLLQNGLIQASTVLALEREAANLLGRAGELAASKAQAEGRITELDLEILAIDETRREEALTRLRDLQYNESELGERRRALLRQLDRLDIRAPVAGVIYGKTVFAPRSVIRPADPVMYIVPQDRPLVIATQVQVTDIDLVYVGQEVALRLSALDMRTTPEVFGQVITRSADAFQDETTGLSYYRVEVVLNEGEIDRLPEGTVLIPGMPVEAYMRTGDRSPINYLVKPLTDYFARVFREV</sequence>
<evidence type="ECO:0000256" key="1">
    <source>
        <dbReference type="ARBA" id="ARBA00004377"/>
    </source>
</evidence>
<dbReference type="NCBIfam" id="TIGR01843">
    <property type="entry name" value="type_I_hlyD"/>
    <property type="match status" value="1"/>
</dbReference>
<organism evidence="13 14">
    <name type="scientific">Histidinibacterium lentulum</name>
    <dbReference type="NCBI Taxonomy" id="2480588"/>
    <lineage>
        <taxon>Bacteria</taxon>
        <taxon>Pseudomonadati</taxon>
        <taxon>Pseudomonadota</taxon>
        <taxon>Alphaproteobacteria</taxon>
        <taxon>Rhodobacterales</taxon>
        <taxon>Paracoccaceae</taxon>
        <taxon>Histidinibacterium</taxon>
    </lineage>
</organism>
<comment type="caution">
    <text evidence="13">The sequence shown here is derived from an EMBL/GenBank/DDBJ whole genome shotgun (WGS) entry which is preliminary data.</text>
</comment>
<dbReference type="EMBL" id="RDRB01000005">
    <property type="protein sequence ID" value="ROU01023.1"/>
    <property type="molecule type" value="Genomic_DNA"/>
</dbReference>
<evidence type="ECO:0000313" key="13">
    <source>
        <dbReference type="EMBL" id="ROU01023.1"/>
    </source>
</evidence>
<dbReference type="InterPro" id="IPR050739">
    <property type="entry name" value="MFP"/>
</dbReference>
<keyword evidence="6" id="KW-0812">Transmembrane</keyword>
<evidence type="ECO:0000256" key="6">
    <source>
        <dbReference type="ARBA" id="ARBA00022692"/>
    </source>
</evidence>
<evidence type="ECO:0000256" key="9">
    <source>
        <dbReference type="RuleBase" id="RU365093"/>
    </source>
</evidence>
<dbReference type="GO" id="GO:0015031">
    <property type="term" value="P:protein transport"/>
    <property type="evidence" value="ECO:0007669"/>
    <property type="project" value="InterPro"/>
</dbReference>
<evidence type="ECO:0000259" key="11">
    <source>
        <dbReference type="Pfam" id="PF25994"/>
    </source>
</evidence>
<dbReference type="Pfam" id="PF26002">
    <property type="entry name" value="Beta-barrel_AprE"/>
    <property type="match status" value="1"/>
</dbReference>
<dbReference type="Pfam" id="PF25994">
    <property type="entry name" value="HH_AprE"/>
    <property type="match status" value="1"/>
</dbReference>
<evidence type="ECO:0000313" key="14">
    <source>
        <dbReference type="Proteomes" id="UP000268016"/>
    </source>
</evidence>
<dbReference type="InterPro" id="IPR058781">
    <property type="entry name" value="HH_AprE-like"/>
</dbReference>
<comment type="subcellular location">
    <subcellularLocation>
        <location evidence="1 9">Cell inner membrane</location>
        <topology evidence="1 9">Single-pass membrane protein</topology>
    </subcellularLocation>
</comment>
<accession>A0A3N2R0X1</accession>
<dbReference type="Proteomes" id="UP000268016">
    <property type="component" value="Unassembled WGS sequence"/>
</dbReference>
<dbReference type="InterPro" id="IPR058982">
    <property type="entry name" value="Beta-barrel_AprE"/>
</dbReference>
<reference evidence="13 14" key="1">
    <citation type="submission" date="2018-10" db="EMBL/GenBank/DDBJ databases">
        <title>Histidinibacterium lentulum gen. nov., sp. nov., a marine bacterium from the culture broth of Picochlorum sp. 122.</title>
        <authorList>
            <person name="Wang G."/>
        </authorList>
    </citation>
    <scope>NUCLEOTIDE SEQUENCE [LARGE SCALE GENOMIC DNA]</scope>
    <source>
        <strain evidence="13 14">B17</strain>
    </source>
</reference>
<dbReference type="Gene3D" id="2.40.50.100">
    <property type="match status" value="1"/>
</dbReference>
<keyword evidence="10" id="KW-0175">Coiled coil</keyword>
<keyword evidence="14" id="KW-1185">Reference proteome</keyword>
<name>A0A3N2R0X1_9RHOB</name>
<dbReference type="PANTHER" id="PTHR30386">
    <property type="entry name" value="MEMBRANE FUSION SUBUNIT OF EMRAB-TOLC MULTIDRUG EFFLUX PUMP"/>
    <property type="match status" value="1"/>
</dbReference>